<feature type="signal peptide" evidence="1">
    <location>
        <begin position="1"/>
        <end position="29"/>
    </location>
</feature>
<reference evidence="3" key="2">
    <citation type="submission" date="2023-08" db="EMBL/GenBank/DDBJ databases">
        <title>Increased levels of nutrients transform a symbiont into a lethal pathobiont.</title>
        <authorList>
            <person name="Lachnit T."/>
            <person name="Ulrich L."/>
            <person name="Willmer F.M."/>
            <person name="Hasenbein T."/>
            <person name="Steiner L.X."/>
            <person name="Wolters M."/>
            <person name="Herbst E.M."/>
            <person name="Deines P."/>
        </authorList>
    </citation>
    <scope>NUCLEOTIDE SEQUENCE</scope>
    <source>
        <strain evidence="3">T3</strain>
    </source>
</reference>
<evidence type="ECO:0000313" key="4">
    <source>
        <dbReference type="Proteomes" id="UP001064896"/>
    </source>
</evidence>
<feature type="chain" id="PRO_5044009084" evidence="1">
    <location>
        <begin position="30"/>
        <end position="442"/>
    </location>
</feature>
<dbReference type="Proteomes" id="UP001064896">
    <property type="component" value="Chromosome"/>
</dbReference>
<keyword evidence="1" id="KW-0732">Signal</keyword>
<gene>
    <name evidence="3" type="ORF">ABS648_14540</name>
    <name evidence="2" type="ORF">PSm6_54320</name>
</gene>
<accession>A0AAU7YB10</accession>
<evidence type="ECO:0000313" key="3">
    <source>
        <dbReference type="EMBL" id="XBY66933.1"/>
    </source>
</evidence>
<organism evidence="3">
    <name type="scientific">Pseudomonas solani</name>
    <dbReference type="NCBI Taxonomy" id="2731552"/>
    <lineage>
        <taxon>Bacteria</taxon>
        <taxon>Pseudomonadati</taxon>
        <taxon>Pseudomonadota</taxon>
        <taxon>Gammaproteobacteria</taxon>
        <taxon>Pseudomonadales</taxon>
        <taxon>Pseudomonadaceae</taxon>
        <taxon>Pseudomonas</taxon>
    </lineage>
</organism>
<dbReference type="AlphaFoldDB" id="A0AAU7YB10"/>
<reference evidence="2" key="1">
    <citation type="submission" date="2020-05" db="EMBL/GenBank/DDBJ databases">
        <title>Complete genome sequence of Pseudomonas sp. Sm006.</title>
        <authorList>
            <person name="Takeuchi K."/>
            <person name="Someya N."/>
        </authorList>
    </citation>
    <scope>NUCLEOTIDE SEQUENCE</scope>
    <source>
        <strain evidence="2">Sm006</strain>
    </source>
</reference>
<evidence type="ECO:0000256" key="1">
    <source>
        <dbReference type="SAM" id="SignalP"/>
    </source>
</evidence>
<dbReference type="RefSeq" id="WP_265168771.1">
    <property type="nucleotide sequence ID" value="NZ_AP023081.1"/>
</dbReference>
<protein>
    <submittedName>
        <fullName evidence="3">Alginate export family protein</fullName>
    </submittedName>
</protein>
<name>A0AAU7YB10_9PSED</name>
<dbReference type="EMBL" id="CP158373">
    <property type="protein sequence ID" value="XBY66933.1"/>
    <property type="molecule type" value="Genomic_DNA"/>
</dbReference>
<keyword evidence="4" id="KW-1185">Reference proteome</keyword>
<dbReference type="EMBL" id="AP023081">
    <property type="protein sequence ID" value="BCD89025.1"/>
    <property type="molecule type" value="Genomic_DNA"/>
</dbReference>
<sequence>MRKTLRLQPLASAVALGTALLAAIPNVGAYELYADDDSHLNADFLAVYGWMNSRKNYDGTAGGSTWTEGFVKYGLSGDQGLAGNGTAYGALNWVSSATWRDGDPGGNTLGNERTTKIEEAYLGWRSANLFPALGEDGVDVSFGRQVLKIGTGFLINDDGPNLGNGPADGHLNRGGAYYNAARHAFDRTAVLRLGGKDGLHGSAFWLKSDNRAQAETELAAGTLEYTAAPGTLGLTWIHGLDVTDEWASDFQQQRDGMDIYSLRGEGDAGIENASFGFEYAVQDKDAGNERAWYLESGYTFADIAWAPKLTYRYSRYSEGWDSLFNGFASGYGTWFQGEVASNYAGPFNSNTGIHHVGLKAKPLENLTLGVLYFDFNTLQRRDALNLDARELDIYLEWAVTEHLLVSPLVGLYQPDRDASNGGNQVGGDGTNVYSQVTMALAF</sequence>
<proteinExistence type="predicted"/>
<evidence type="ECO:0000313" key="2">
    <source>
        <dbReference type="EMBL" id="BCD89025.1"/>
    </source>
</evidence>